<keyword evidence="2" id="KW-1185">Reference proteome</keyword>
<name>A0ABU6YUF4_9FABA</name>
<organism evidence="1 2">
    <name type="scientific">Stylosanthes scabra</name>
    <dbReference type="NCBI Taxonomy" id="79078"/>
    <lineage>
        <taxon>Eukaryota</taxon>
        <taxon>Viridiplantae</taxon>
        <taxon>Streptophyta</taxon>
        <taxon>Embryophyta</taxon>
        <taxon>Tracheophyta</taxon>
        <taxon>Spermatophyta</taxon>
        <taxon>Magnoliopsida</taxon>
        <taxon>eudicotyledons</taxon>
        <taxon>Gunneridae</taxon>
        <taxon>Pentapetalae</taxon>
        <taxon>rosids</taxon>
        <taxon>fabids</taxon>
        <taxon>Fabales</taxon>
        <taxon>Fabaceae</taxon>
        <taxon>Papilionoideae</taxon>
        <taxon>50 kb inversion clade</taxon>
        <taxon>dalbergioids sensu lato</taxon>
        <taxon>Dalbergieae</taxon>
        <taxon>Pterocarpus clade</taxon>
        <taxon>Stylosanthes</taxon>
    </lineage>
</organism>
<protein>
    <submittedName>
        <fullName evidence="1">Uncharacterized protein</fullName>
    </submittedName>
</protein>
<gene>
    <name evidence="1" type="ORF">PIB30_099172</name>
</gene>
<dbReference type="EMBL" id="JASCZI010244273">
    <property type="protein sequence ID" value="MED6214045.1"/>
    <property type="molecule type" value="Genomic_DNA"/>
</dbReference>
<sequence length="223" mass="24138">MAAPAANSLDLNNSPSVDEEAVIALDQSDIRGVVDRCSKSLIGRLSADRPFSVGTIEAALQSIWRQLDGFKIIDHGGRRLSQRFQQTPQTCPLNLIKSLASLSMNSQNLVSTREESEVASKAKQPVTSPATSLAPNLQLPNAMITNDPSQDFVFATTTEASQSTTSCLSLKKQARKKFKRIACVKRNPITVSEPHICKKICSNNNYAAKEGKGATPQWAPSDP</sequence>
<dbReference type="Proteomes" id="UP001341840">
    <property type="component" value="Unassembled WGS sequence"/>
</dbReference>
<comment type="caution">
    <text evidence="1">The sequence shown here is derived from an EMBL/GenBank/DDBJ whole genome shotgun (WGS) entry which is preliminary data.</text>
</comment>
<evidence type="ECO:0000313" key="2">
    <source>
        <dbReference type="Proteomes" id="UP001341840"/>
    </source>
</evidence>
<reference evidence="1 2" key="1">
    <citation type="journal article" date="2023" name="Plants (Basel)">
        <title>Bridging the Gap: Combining Genomics and Transcriptomics Approaches to Understand Stylosanthes scabra, an Orphan Legume from the Brazilian Caatinga.</title>
        <authorList>
            <person name="Ferreira-Neto J.R.C."/>
            <person name="da Silva M.D."/>
            <person name="Binneck E."/>
            <person name="de Melo N.F."/>
            <person name="da Silva R.H."/>
            <person name="de Melo A.L.T.M."/>
            <person name="Pandolfi V."/>
            <person name="Bustamante F.O."/>
            <person name="Brasileiro-Vidal A.C."/>
            <person name="Benko-Iseppon A.M."/>
        </authorList>
    </citation>
    <scope>NUCLEOTIDE SEQUENCE [LARGE SCALE GENOMIC DNA]</scope>
    <source>
        <tissue evidence="1">Leaves</tissue>
    </source>
</reference>
<proteinExistence type="predicted"/>
<accession>A0ABU6YUF4</accession>
<evidence type="ECO:0000313" key="1">
    <source>
        <dbReference type="EMBL" id="MED6214045.1"/>
    </source>
</evidence>